<dbReference type="NCBIfam" id="TIGR02433">
    <property type="entry name" value="lysidine_TilS_C"/>
    <property type="match status" value="1"/>
</dbReference>
<dbReference type="EC" id="6.3.4.19" evidence="8"/>
<dbReference type="GO" id="GO:0005737">
    <property type="term" value="C:cytoplasm"/>
    <property type="evidence" value="ECO:0007669"/>
    <property type="project" value="UniProtKB-SubCell"/>
</dbReference>
<dbReference type="GO" id="GO:0005524">
    <property type="term" value="F:ATP binding"/>
    <property type="evidence" value="ECO:0007669"/>
    <property type="project" value="UniProtKB-KW"/>
</dbReference>
<dbReference type="InterPro" id="IPR012796">
    <property type="entry name" value="Lysidine-tRNA-synth_C"/>
</dbReference>
<evidence type="ECO:0000313" key="11">
    <source>
        <dbReference type="Proteomes" id="UP000824180"/>
    </source>
</evidence>
<keyword evidence="6" id="KW-0067">ATP-binding</keyword>
<protein>
    <recommendedName>
        <fullName evidence="8">tRNA(Ile)-lysidine synthase</fullName>
        <ecNumber evidence="8">6.3.4.19</ecNumber>
    </recommendedName>
    <alternativeName>
        <fullName evidence="8">tRNA(Ile)-2-lysyl-cytidine synthase</fullName>
    </alternativeName>
    <alternativeName>
        <fullName evidence="8">tRNA(Ile)-lysidine synthetase</fullName>
    </alternativeName>
</protein>
<comment type="caution">
    <text evidence="10">The sequence shown here is derived from an EMBL/GenBank/DDBJ whole genome shotgun (WGS) entry which is preliminary data.</text>
</comment>
<keyword evidence="5" id="KW-0547">Nucleotide-binding</keyword>
<evidence type="ECO:0000313" key="10">
    <source>
        <dbReference type="EMBL" id="MBU3830288.1"/>
    </source>
</evidence>
<feature type="domain" description="Lysidine-tRNA(Ile) synthetase C-terminal" evidence="9">
    <location>
        <begin position="378"/>
        <end position="452"/>
    </location>
</feature>
<dbReference type="SMART" id="SM00977">
    <property type="entry name" value="TilS_C"/>
    <property type="match status" value="1"/>
</dbReference>
<comment type="similarity">
    <text evidence="8">Belongs to the tRNA(Ile)-lysidine synthase family.</text>
</comment>
<dbReference type="GO" id="GO:0032267">
    <property type="term" value="F:tRNA(Ile)-lysidine synthase activity"/>
    <property type="evidence" value="ECO:0007669"/>
    <property type="project" value="UniProtKB-EC"/>
</dbReference>
<keyword evidence="2 8" id="KW-0963">Cytoplasm</keyword>
<evidence type="ECO:0000256" key="5">
    <source>
        <dbReference type="ARBA" id="ARBA00022741"/>
    </source>
</evidence>
<dbReference type="AlphaFoldDB" id="A0A9E2KV85"/>
<comment type="function">
    <text evidence="8">Ligates lysine onto the cytidine present at position 34 of the AUA codon-specific tRNA(Ile) that contains the anticodon CAU, in an ATP-dependent manner. Cytidine is converted to lysidine, thus changing the amino acid specificity of the tRNA from methionine to isoleucine.</text>
</comment>
<dbReference type="SUPFAM" id="SSF56037">
    <property type="entry name" value="PheT/TilS domain"/>
    <property type="match status" value="1"/>
</dbReference>
<evidence type="ECO:0000256" key="3">
    <source>
        <dbReference type="ARBA" id="ARBA00022598"/>
    </source>
</evidence>
<proteinExistence type="inferred from homology"/>
<dbReference type="NCBIfam" id="TIGR02432">
    <property type="entry name" value="lysidine_TilS_N"/>
    <property type="match status" value="1"/>
</dbReference>
<evidence type="ECO:0000256" key="2">
    <source>
        <dbReference type="ARBA" id="ARBA00022490"/>
    </source>
</evidence>
<dbReference type="HAMAP" id="MF_01161">
    <property type="entry name" value="tRNA_Ile_lys_synt"/>
    <property type="match status" value="1"/>
</dbReference>
<dbReference type="SUPFAM" id="SSF52402">
    <property type="entry name" value="Adenine nucleotide alpha hydrolases-like"/>
    <property type="match status" value="1"/>
</dbReference>
<dbReference type="InterPro" id="IPR014729">
    <property type="entry name" value="Rossmann-like_a/b/a_fold"/>
</dbReference>
<dbReference type="Pfam" id="PF11734">
    <property type="entry name" value="TilS_C"/>
    <property type="match status" value="1"/>
</dbReference>
<dbReference type="Gene3D" id="3.40.50.620">
    <property type="entry name" value="HUPs"/>
    <property type="match status" value="1"/>
</dbReference>
<evidence type="ECO:0000256" key="1">
    <source>
        <dbReference type="ARBA" id="ARBA00004496"/>
    </source>
</evidence>
<evidence type="ECO:0000256" key="8">
    <source>
        <dbReference type="HAMAP-Rule" id="MF_01161"/>
    </source>
</evidence>
<reference evidence="10" key="1">
    <citation type="journal article" date="2021" name="PeerJ">
        <title>Extensive microbial diversity within the chicken gut microbiome revealed by metagenomics and culture.</title>
        <authorList>
            <person name="Gilroy R."/>
            <person name="Ravi A."/>
            <person name="Getino M."/>
            <person name="Pursley I."/>
            <person name="Horton D.L."/>
            <person name="Alikhan N.F."/>
            <person name="Baker D."/>
            <person name="Gharbi K."/>
            <person name="Hall N."/>
            <person name="Watson M."/>
            <person name="Adriaenssens E.M."/>
            <person name="Foster-Nyarko E."/>
            <person name="Jarju S."/>
            <person name="Secka A."/>
            <person name="Antonio M."/>
            <person name="Oren A."/>
            <person name="Chaudhuri R.R."/>
            <person name="La Ragione R."/>
            <person name="Hildebrand F."/>
            <person name="Pallen M.J."/>
        </authorList>
    </citation>
    <scope>NUCLEOTIDE SEQUENCE</scope>
    <source>
        <strain evidence="10">876</strain>
    </source>
</reference>
<dbReference type="PANTHER" id="PTHR43033:SF1">
    <property type="entry name" value="TRNA(ILE)-LYSIDINE SYNTHASE-RELATED"/>
    <property type="match status" value="1"/>
</dbReference>
<comment type="caution">
    <text evidence="8">Lacks conserved residue(s) required for the propagation of feature annotation.</text>
</comment>
<evidence type="ECO:0000256" key="6">
    <source>
        <dbReference type="ARBA" id="ARBA00022840"/>
    </source>
</evidence>
<dbReference type="Proteomes" id="UP000824180">
    <property type="component" value="Unassembled WGS sequence"/>
</dbReference>
<dbReference type="InterPro" id="IPR012094">
    <property type="entry name" value="tRNA_Ile_lys_synt"/>
</dbReference>
<name>A0A9E2KV85_9LACO</name>
<dbReference type="EMBL" id="JAHLFK010000057">
    <property type="protein sequence ID" value="MBU3830288.1"/>
    <property type="molecule type" value="Genomic_DNA"/>
</dbReference>
<keyword evidence="4 8" id="KW-0819">tRNA processing</keyword>
<sequence>MDLNNEFKRHLEQGRFFNNHDTVVVAVSTGVDSMALLDLLQKLPGNLRPQIIVAHVNHHLREQSKEEERFIRQYCQKRDLKLVVYQWLPEQHPQTGIEDAARKARYNFFKQVMEKEQANTLITAHHQNDLAETMLMKLTRGGQLRQLVGIEESRPFATGQLIRPLLIFPKQELRQYAETAGLKWYEDETNQELTISRNRYRHQIIPLLEKENPNLLQVLSNYHEQLTLAVKIEQRYAKEQLKKMTDKQGRLDVSSLTKLSLDEEKLVLTTWLEDAKLVNIKRGFIEQLLKDVNNRHLPQFRRQLSNNLVLFKNYSELFLKNVNQLSQRSQKSINSVVKLGRWYSIGNDYQIAIADDKSFFDHNEKYQEMWLAPNQYPLRVRPWHSQDRLPLKNGGHQKVERVLIDQKVPLSERNQQSVLVDANDTVVWVIGRKWGWFTRPTDYTDRWQQIFISKRDLQRGEKNE</sequence>
<reference evidence="10" key="2">
    <citation type="submission" date="2021-04" db="EMBL/GenBank/DDBJ databases">
        <authorList>
            <person name="Gilroy R."/>
        </authorList>
    </citation>
    <scope>NUCLEOTIDE SEQUENCE</scope>
    <source>
        <strain evidence="10">876</strain>
    </source>
</reference>
<comment type="catalytic activity">
    <reaction evidence="7 8">
        <text>cytidine(34) in tRNA(Ile2) + L-lysine + ATP = lysidine(34) in tRNA(Ile2) + AMP + diphosphate + H(+)</text>
        <dbReference type="Rhea" id="RHEA:43744"/>
        <dbReference type="Rhea" id="RHEA-COMP:10625"/>
        <dbReference type="Rhea" id="RHEA-COMP:10670"/>
        <dbReference type="ChEBI" id="CHEBI:15378"/>
        <dbReference type="ChEBI" id="CHEBI:30616"/>
        <dbReference type="ChEBI" id="CHEBI:32551"/>
        <dbReference type="ChEBI" id="CHEBI:33019"/>
        <dbReference type="ChEBI" id="CHEBI:82748"/>
        <dbReference type="ChEBI" id="CHEBI:83665"/>
        <dbReference type="ChEBI" id="CHEBI:456215"/>
        <dbReference type="EC" id="6.3.4.19"/>
    </reaction>
</comment>
<evidence type="ECO:0000259" key="9">
    <source>
        <dbReference type="SMART" id="SM00977"/>
    </source>
</evidence>
<dbReference type="CDD" id="cd01992">
    <property type="entry name" value="TilS_N"/>
    <property type="match status" value="1"/>
</dbReference>
<dbReference type="Pfam" id="PF01171">
    <property type="entry name" value="ATP_bind_3"/>
    <property type="match status" value="1"/>
</dbReference>
<gene>
    <name evidence="8 10" type="primary">tilS</name>
    <name evidence="10" type="ORF">H9843_05285</name>
</gene>
<evidence type="ECO:0000256" key="4">
    <source>
        <dbReference type="ARBA" id="ARBA00022694"/>
    </source>
</evidence>
<accession>A0A9E2KV85</accession>
<dbReference type="InterPro" id="IPR012795">
    <property type="entry name" value="tRNA_Ile_lys_synt_N"/>
</dbReference>
<organism evidence="10 11">
    <name type="scientific">Candidatus Limosilactobacillus merdavium</name>
    <dbReference type="NCBI Taxonomy" id="2838651"/>
    <lineage>
        <taxon>Bacteria</taxon>
        <taxon>Bacillati</taxon>
        <taxon>Bacillota</taxon>
        <taxon>Bacilli</taxon>
        <taxon>Lactobacillales</taxon>
        <taxon>Lactobacillaceae</taxon>
        <taxon>Limosilactobacillus</taxon>
    </lineage>
</organism>
<dbReference type="GO" id="GO:0006400">
    <property type="term" value="P:tRNA modification"/>
    <property type="evidence" value="ECO:0007669"/>
    <property type="project" value="UniProtKB-UniRule"/>
</dbReference>
<dbReference type="InterPro" id="IPR011063">
    <property type="entry name" value="TilS/TtcA_N"/>
</dbReference>
<dbReference type="PANTHER" id="PTHR43033">
    <property type="entry name" value="TRNA(ILE)-LYSIDINE SYNTHASE-RELATED"/>
    <property type="match status" value="1"/>
</dbReference>
<evidence type="ECO:0000256" key="7">
    <source>
        <dbReference type="ARBA" id="ARBA00048539"/>
    </source>
</evidence>
<comment type="subcellular location">
    <subcellularLocation>
        <location evidence="1 8">Cytoplasm</location>
    </subcellularLocation>
</comment>
<keyword evidence="3 8" id="KW-0436">Ligase</keyword>